<accession>A0A0G0IBZ0</accession>
<evidence type="ECO:0000313" key="2">
    <source>
        <dbReference type="EMBL" id="KKQ48500.1"/>
    </source>
</evidence>
<dbReference type="Proteomes" id="UP000034366">
    <property type="component" value="Unassembled WGS sequence"/>
</dbReference>
<dbReference type="PANTHER" id="PTHR34322:SF2">
    <property type="entry name" value="TRANSPOSASE IS200-LIKE DOMAIN-CONTAINING PROTEIN"/>
    <property type="match status" value="1"/>
</dbReference>
<gene>
    <name evidence="2" type="ORF">US67_C0030G0008</name>
</gene>
<evidence type="ECO:0000313" key="3">
    <source>
        <dbReference type="Proteomes" id="UP000034366"/>
    </source>
</evidence>
<feature type="domain" description="Transposase IS200-like" evidence="1">
    <location>
        <begin position="9"/>
        <end position="153"/>
    </location>
</feature>
<reference evidence="2 3" key="1">
    <citation type="journal article" date="2015" name="Nature">
        <title>rRNA introns, odd ribosomes, and small enigmatic genomes across a large radiation of phyla.</title>
        <authorList>
            <person name="Brown C.T."/>
            <person name="Hug L.A."/>
            <person name="Thomas B.C."/>
            <person name="Sharon I."/>
            <person name="Castelle C.J."/>
            <person name="Singh A."/>
            <person name="Wilkins M.J."/>
            <person name="Williams K.H."/>
            <person name="Banfield J.F."/>
        </authorList>
    </citation>
    <scope>NUCLEOTIDE SEQUENCE [LARGE SCALE GENOMIC DNA]</scope>
</reference>
<dbReference type="SMART" id="SM01321">
    <property type="entry name" value="Y1_Tnp"/>
    <property type="match status" value="1"/>
</dbReference>
<name>A0A0G0IBZ0_9BACT</name>
<evidence type="ECO:0000259" key="1">
    <source>
        <dbReference type="SMART" id="SM01321"/>
    </source>
</evidence>
<organism evidence="2 3">
    <name type="scientific">Candidatus Woesebacteria bacterium GW2011_GWD1_38_10</name>
    <dbReference type="NCBI Taxonomy" id="1618592"/>
    <lineage>
        <taxon>Bacteria</taxon>
        <taxon>Candidatus Woeseibacteriota</taxon>
    </lineage>
</organism>
<dbReference type="Pfam" id="PF01797">
    <property type="entry name" value="Y1_Tnp"/>
    <property type="match status" value="1"/>
</dbReference>
<dbReference type="GO" id="GO:0003677">
    <property type="term" value="F:DNA binding"/>
    <property type="evidence" value="ECO:0007669"/>
    <property type="project" value="InterPro"/>
</dbReference>
<dbReference type="InterPro" id="IPR036515">
    <property type="entry name" value="Transposase_17_sf"/>
</dbReference>
<dbReference type="GO" id="GO:0006313">
    <property type="term" value="P:DNA transposition"/>
    <property type="evidence" value="ECO:0007669"/>
    <property type="project" value="InterPro"/>
</dbReference>
<dbReference type="InterPro" id="IPR002686">
    <property type="entry name" value="Transposase_17"/>
</dbReference>
<dbReference type="AlphaFoldDB" id="A0A0G0IBZ0"/>
<dbReference type="PANTHER" id="PTHR34322">
    <property type="entry name" value="TRANSPOSASE, Y1_TNP DOMAIN-CONTAINING"/>
    <property type="match status" value="1"/>
</dbReference>
<dbReference type="Gene3D" id="3.30.70.1290">
    <property type="entry name" value="Transposase IS200-like"/>
    <property type="match status" value="1"/>
</dbReference>
<dbReference type="GO" id="GO:0004803">
    <property type="term" value="F:transposase activity"/>
    <property type="evidence" value="ECO:0007669"/>
    <property type="project" value="InterPro"/>
</dbReference>
<sequence>MPGRKVVLVKDQIYHIVNRGVGNQPIFLSKRDYHRALHTILYYHNNNPPLRYSFYIRSPVERQLELLNQFEAIGDRLVDIYAYCFMPNHIHLLLKQLKENGISKYMANYSNSYTKYFNAKYDRMGHLFQGKFKAVRIESDEQLMHVTRYIHLNPYSAYLVKSIEKLENYQYSSWAEYQNFDSKGYCNKSLIKLYFKTSEKYIKFVYDHADYQRKLEYIKHLTLE</sequence>
<protein>
    <recommendedName>
        <fullName evidence="1">Transposase IS200-like domain-containing protein</fullName>
    </recommendedName>
</protein>
<comment type="caution">
    <text evidence="2">The sequence shown here is derived from an EMBL/GenBank/DDBJ whole genome shotgun (WGS) entry which is preliminary data.</text>
</comment>
<dbReference type="SUPFAM" id="SSF143422">
    <property type="entry name" value="Transposase IS200-like"/>
    <property type="match status" value="1"/>
</dbReference>
<dbReference type="EMBL" id="LBTW01000030">
    <property type="protein sequence ID" value="KKQ48500.1"/>
    <property type="molecule type" value="Genomic_DNA"/>
</dbReference>
<proteinExistence type="predicted"/>